<evidence type="ECO:0000313" key="8">
    <source>
        <dbReference type="EMBL" id="KDQ24358.1"/>
    </source>
</evidence>
<keyword evidence="3 6" id="KW-1133">Transmembrane helix</keyword>
<gene>
    <name evidence="8" type="ORF">PLEOSDRAFT_1113760</name>
</gene>
<dbReference type="AlphaFoldDB" id="A0A067N8N5"/>
<evidence type="ECO:0000256" key="3">
    <source>
        <dbReference type="ARBA" id="ARBA00022989"/>
    </source>
</evidence>
<dbReference type="EMBL" id="KL198011">
    <property type="protein sequence ID" value="KDQ24358.1"/>
    <property type="molecule type" value="Genomic_DNA"/>
</dbReference>
<feature type="transmembrane region" description="Helical" evidence="6">
    <location>
        <begin position="153"/>
        <end position="177"/>
    </location>
</feature>
<evidence type="ECO:0000259" key="7">
    <source>
        <dbReference type="Pfam" id="PF20684"/>
    </source>
</evidence>
<dbReference type="InParanoid" id="A0A067N8N5"/>
<keyword evidence="2 6" id="KW-0812">Transmembrane</keyword>
<protein>
    <recommendedName>
        <fullName evidence="7">Rhodopsin domain-containing protein</fullName>
    </recommendedName>
</protein>
<name>A0A067N8N5_PLEO1</name>
<reference evidence="9" key="1">
    <citation type="journal article" date="2014" name="Proc. Natl. Acad. Sci. U.S.A.">
        <title>Extensive sampling of basidiomycete genomes demonstrates inadequacy of the white-rot/brown-rot paradigm for wood decay fungi.</title>
        <authorList>
            <person name="Riley R."/>
            <person name="Salamov A.A."/>
            <person name="Brown D.W."/>
            <person name="Nagy L.G."/>
            <person name="Floudas D."/>
            <person name="Held B.W."/>
            <person name="Levasseur A."/>
            <person name="Lombard V."/>
            <person name="Morin E."/>
            <person name="Otillar R."/>
            <person name="Lindquist E.A."/>
            <person name="Sun H."/>
            <person name="LaButti K.M."/>
            <person name="Schmutz J."/>
            <person name="Jabbour D."/>
            <person name="Luo H."/>
            <person name="Baker S.E."/>
            <person name="Pisabarro A.G."/>
            <person name="Walton J.D."/>
            <person name="Blanchette R.A."/>
            <person name="Henrissat B."/>
            <person name="Martin F."/>
            <person name="Cullen D."/>
            <person name="Hibbett D.S."/>
            <person name="Grigoriev I.V."/>
        </authorList>
    </citation>
    <scope>NUCLEOTIDE SEQUENCE [LARGE SCALE GENOMIC DNA]</scope>
    <source>
        <strain evidence="9">PC15</strain>
    </source>
</reference>
<keyword evidence="4 6" id="KW-0472">Membrane</keyword>
<dbReference type="Pfam" id="PF20684">
    <property type="entry name" value="Fung_rhodopsin"/>
    <property type="match status" value="1"/>
</dbReference>
<sequence length="342" mass="37753">MPPTIDNVKVTALTAPTVAMVVTVVRIIERIRTKRWGVDDSFASLATAMLLVFVVGMFVHLGDPTNKTRTTAIALSYVLPQLFYGVLWSTRLSILFSIVRITPDYIMRRILYGLAVAFCVCWAILFSQVFWVCESQPLWKEAVIPQCPLGQDVAIAQLITDVFADLSLIAIPTKLLWNLRVSRSQRIRLLLTFSTSIITTIVSLVHAFYVLRVGGLEELIAAIVENSVSLIVCNSAVLVTAIMQLFRKGSMDDSTGKFTSRGTRTGTVSYGITSVPPPPIQYQGTGKASDALKHMDVDSDSPYTSYHRKVDSQGASPTVVHVTQEHVALVDLPQSKRGYRDM</sequence>
<dbReference type="InterPro" id="IPR052337">
    <property type="entry name" value="SAT4-like"/>
</dbReference>
<dbReference type="GO" id="GO:0016020">
    <property type="term" value="C:membrane"/>
    <property type="evidence" value="ECO:0007669"/>
    <property type="project" value="UniProtKB-SubCell"/>
</dbReference>
<feature type="transmembrane region" description="Helical" evidence="6">
    <location>
        <begin position="12"/>
        <end position="29"/>
    </location>
</feature>
<feature type="transmembrane region" description="Helical" evidence="6">
    <location>
        <begin position="111"/>
        <end position="133"/>
    </location>
</feature>
<dbReference type="InterPro" id="IPR049326">
    <property type="entry name" value="Rhodopsin_dom_fungi"/>
</dbReference>
<dbReference type="VEuPathDB" id="FungiDB:PLEOSDRAFT_1113760"/>
<comment type="subcellular location">
    <subcellularLocation>
        <location evidence="1">Membrane</location>
        <topology evidence="1">Multi-pass membrane protein</topology>
    </subcellularLocation>
</comment>
<proteinExistence type="inferred from homology"/>
<dbReference type="HOGENOM" id="CLU_052841_1_0_1"/>
<organism evidence="8 9">
    <name type="scientific">Pleurotus ostreatus (strain PC15)</name>
    <name type="common">Oyster mushroom</name>
    <dbReference type="NCBI Taxonomy" id="1137138"/>
    <lineage>
        <taxon>Eukaryota</taxon>
        <taxon>Fungi</taxon>
        <taxon>Dikarya</taxon>
        <taxon>Basidiomycota</taxon>
        <taxon>Agaricomycotina</taxon>
        <taxon>Agaricomycetes</taxon>
        <taxon>Agaricomycetidae</taxon>
        <taxon>Agaricales</taxon>
        <taxon>Pleurotineae</taxon>
        <taxon>Pleurotaceae</taxon>
        <taxon>Pleurotus</taxon>
    </lineage>
</organism>
<comment type="similarity">
    <text evidence="5">Belongs to the SAT4 family.</text>
</comment>
<dbReference type="PANTHER" id="PTHR33048">
    <property type="entry name" value="PTH11-LIKE INTEGRAL MEMBRANE PROTEIN (AFU_ORTHOLOGUE AFUA_5G11245)"/>
    <property type="match status" value="1"/>
</dbReference>
<dbReference type="Proteomes" id="UP000027073">
    <property type="component" value="Unassembled WGS sequence"/>
</dbReference>
<evidence type="ECO:0000256" key="1">
    <source>
        <dbReference type="ARBA" id="ARBA00004141"/>
    </source>
</evidence>
<feature type="transmembrane region" description="Helical" evidence="6">
    <location>
        <begin position="189"/>
        <end position="211"/>
    </location>
</feature>
<dbReference type="PANTHER" id="PTHR33048:SF47">
    <property type="entry name" value="INTEGRAL MEMBRANE PROTEIN-RELATED"/>
    <property type="match status" value="1"/>
</dbReference>
<feature type="domain" description="Rhodopsin" evidence="7">
    <location>
        <begin position="25"/>
        <end position="236"/>
    </location>
</feature>
<feature type="transmembrane region" description="Helical" evidence="6">
    <location>
        <begin position="223"/>
        <end position="246"/>
    </location>
</feature>
<evidence type="ECO:0000313" key="9">
    <source>
        <dbReference type="Proteomes" id="UP000027073"/>
    </source>
</evidence>
<accession>A0A067N8N5</accession>
<feature type="transmembrane region" description="Helical" evidence="6">
    <location>
        <begin position="41"/>
        <end position="61"/>
    </location>
</feature>
<dbReference type="OrthoDB" id="3229610at2759"/>
<evidence type="ECO:0000256" key="2">
    <source>
        <dbReference type="ARBA" id="ARBA00022692"/>
    </source>
</evidence>
<evidence type="ECO:0000256" key="5">
    <source>
        <dbReference type="ARBA" id="ARBA00038359"/>
    </source>
</evidence>
<evidence type="ECO:0000256" key="6">
    <source>
        <dbReference type="SAM" id="Phobius"/>
    </source>
</evidence>
<dbReference type="STRING" id="1137138.A0A067N8N5"/>
<evidence type="ECO:0000256" key="4">
    <source>
        <dbReference type="ARBA" id="ARBA00023136"/>
    </source>
</evidence>